<organism evidence="1 2">
    <name type="scientific">Trifolium pratense</name>
    <name type="common">Red clover</name>
    <dbReference type="NCBI Taxonomy" id="57577"/>
    <lineage>
        <taxon>Eukaryota</taxon>
        <taxon>Viridiplantae</taxon>
        <taxon>Streptophyta</taxon>
        <taxon>Embryophyta</taxon>
        <taxon>Tracheophyta</taxon>
        <taxon>Spermatophyta</taxon>
        <taxon>Magnoliopsida</taxon>
        <taxon>eudicotyledons</taxon>
        <taxon>Gunneridae</taxon>
        <taxon>Pentapetalae</taxon>
        <taxon>rosids</taxon>
        <taxon>fabids</taxon>
        <taxon>Fabales</taxon>
        <taxon>Fabaceae</taxon>
        <taxon>Papilionoideae</taxon>
        <taxon>50 kb inversion clade</taxon>
        <taxon>NPAAA clade</taxon>
        <taxon>Hologalegina</taxon>
        <taxon>IRL clade</taxon>
        <taxon>Trifolieae</taxon>
        <taxon>Trifolium</taxon>
    </lineage>
</organism>
<accession>A0ACB0JDG2</accession>
<protein>
    <submittedName>
        <fullName evidence="1">Uncharacterized protein</fullName>
    </submittedName>
</protein>
<sequence>MQAQDPLQEVDIGDGSVKRPTYISANIDPTLKEKMVELLKKYRDCFAWDYNEMPGLSRNLVEHRLPLRPDKKPVKQLPRRFAPEIMTKIKAEIERLLKCKFIRTTRRFPWLCCA</sequence>
<evidence type="ECO:0000313" key="1">
    <source>
        <dbReference type="EMBL" id="CAJ2642275.1"/>
    </source>
</evidence>
<evidence type="ECO:0000313" key="2">
    <source>
        <dbReference type="Proteomes" id="UP001177021"/>
    </source>
</evidence>
<keyword evidence="2" id="KW-1185">Reference proteome</keyword>
<gene>
    <name evidence="1" type="ORF">MILVUS5_LOCUS11761</name>
</gene>
<comment type="caution">
    <text evidence="1">The sequence shown here is derived from an EMBL/GenBank/DDBJ whole genome shotgun (WGS) entry which is preliminary data.</text>
</comment>
<dbReference type="EMBL" id="CASHSV030000024">
    <property type="protein sequence ID" value="CAJ2642275.1"/>
    <property type="molecule type" value="Genomic_DNA"/>
</dbReference>
<name>A0ACB0JDG2_TRIPR</name>
<proteinExistence type="predicted"/>
<reference evidence="1" key="1">
    <citation type="submission" date="2023-10" db="EMBL/GenBank/DDBJ databases">
        <authorList>
            <person name="Rodriguez Cubillos JULIANA M."/>
            <person name="De Vega J."/>
        </authorList>
    </citation>
    <scope>NUCLEOTIDE SEQUENCE</scope>
</reference>
<dbReference type="Proteomes" id="UP001177021">
    <property type="component" value="Unassembled WGS sequence"/>
</dbReference>